<evidence type="ECO:0000259" key="4">
    <source>
        <dbReference type="Pfam" id="PF13456"/>
    </source>
</evidence>
<dbReference type="InterPro" id="IPR026960">
    <property type="entry name" value="RVT-Znf"/>
</dbReference>
<sequence length="1541" mass="176466">MAEINFESLNIDEEEELNFVVGEDTDEQHDLNLCLVGHFVHDRPIRFNSMKAYQADVWRPVKGMTVKEATQGLYLFKFFDPLDVEEVLKGGPWIFDNFTLIIDKLNIGVSLQDIPLFHVNFWVQIHDVPLGMMLETVGKGLANYIGEFVVGKGLANYIGEFVEYDKNNNTSFWRKYMRVKVRVDVRSPLKIEKKIKLNGGKEGVVKFKYEKLGLFCFVCGRLGHAENKYEVKYAMERDDSRRSWSNEIKAEVRRPGGRVGSRWLHEEGRNRADVDVGNTSGERGSQQTGPIQTNVASPRESRGPENGGIMSIVRGHITPLRAAAVRQSSSIQGSFIETPAVSLISNRPILAITNDNATTTQLTATPALNEGNQFDSDDMDTQVERKRRRAANLLAEGSEVRTHQHFLSAAIDVEGRSGGLTVFWKDSSKCQVLNYTRNFINLLVEDEQWGEWRLTCYYGYPERSRRRAAWDLLRGLGSMSYIPWCVIGDFNDLLSQADKKDIPIEGHLFTWIKSRGTPHVLEERLDRALASTSWLQLFSQVRYLIFWLHIQTIVQYCYNGWGGGGENLEVVDRVSRCANKLQRWGKTKRIRFKEEIDECVRRMNELRGNQDEERSMQYQELSERHATLLIQEEGVFHMSATVHSKKKKVTKLIADNGTEVHTQEELCEVAKSYFDTLFKPRYGDHDPVLNLIQPRVTDDDNVVLTVPITKVEIQQALFQMHPDKSPGPDGFNPAFYQRFWEQCSDDIFSAASTWLERGYFPTSLNETNICLIPKCDNPTSMKDLRPISLCNVLYKMISKVLANRLKCCLDKCVSQEQSAFVEGRSILDNALIATEVIHALKRKTQGRRGELALKIDISKAYDKVDWGFLRRVMTKMGFSDVWIRWVMMCVSSVNYSAVGRGDLHGVRICRGAPEVSHILFADDCFLFCRANVAEVNELMRILHTYETASGQEVNLLKLEVFISRNMSQAAKEYLSRILGVKLVLGTGIYLGLPSMVGRSKKAIFSYIKDRIWKRINSWRGCALSKAGKEIMIKSVLQAIPSYVMSMFILPASLIDDIEKMINAFWWRSGNTNNNNKGIHWLAWERLACPKAHGGLGFRNFEAFNKAMVAKQVWNIVQNPNSLVAKLIKARYFPHSSLFEAPLGYNPSFAWRSMWQARQILSLGCRWRIGSGDNIRVMHDPWLRGSANKWVSSPQPAGVYQLSVRDLLHENYKAWNIAKVRNLFSKDVDKKILETPLVSSVREDKVVWEEERNACYSVKSGYKLAMRYIIGSDKYHVVGNWNGIWKAQAPHKARHLLWRLCRGCLPTRSRLLERRVECTLNCPVCEEELEDELHIFFSNESSDTVGRVTMLLWSIWHNRNDKLWNDNVQMPRQIGRHAFDVWNDWYSVHKLQSNNVSETTEADLVRWEKPALDWVKCNVDAAFVSGSGRTSVGLCFRDNSGHFMVGMTQWQQTVISSIEGEAWALLLAMEEARHRGLDRVQFESDSKVLIEVIHMQRRGNSEFLSIVHDILSLMSSFINFEVKFVMRQANLVAHTLARAANS</sequence>
<feature type="domain" description="Reverse transcriptase zinc-binding" evidence="5">
    <location>
        <begin position="1255"/>
        <end position="1339"/>
    </location>
</feature>
<dbReference type="Pfam" id="PF03372">
    <property type="entry name" value="Exo_endo_phos"/>
    <property type="match status" value="1"/>
</dbReference>
<accession>A0A2Z6MGZ7</accession>
<dbReference type="InterPro" id="IPR044730">
    <property type="entry name" value="RNase_H-like_dom_plant"/>
</dbReference>
<evidence type="ECO:0008006" key="10">
    <source>
        <dbReference type="Google" id="ProtNLM"/>
    </source>
</evidence>
<dbReference type="InterPro" id="IPR005135">
    <property type="entry name" value="Endo/exonuclease/phosphatase"/>
</dbReference>
<feature type="domain" description="Zinc knuckle CX2CX4HX4C" evidence="7">
    <location>
        <begin position="183"/>
        <end position="228"/>
    </location>
</feature>
<dbReference type="InterPro" id="IPR012337">
    <property type="entry name" value="RNaseH-like_sf"/>
</dbReference>
<dbReference type="GO" id="GO:0003676">
    <property type="term" value="F:nucleic acid binding"/>
    <property type="evidence" value="ECO:0007669"/>
    <property type="project" value="InterPro"/>
</dbReference>
<dbReference type="Pfam" id="PF14111">
    <property type="entry name" value="DUF4283"/>
    <property type="match status" value="1"/>
</dbReference>
<organism evidence="8 9">
    <name type="scientific">Trifolium subterraneum</name>
    <name type="common">Subterranean clover</name>
    <dbReference type="NCBI Taxonomy" id="3900"/>
    <lineage>
        <taxon>Eukaryota</taxon>
        <taxon>Viridiplantae</taxon>
        <taxon>Streptophyta</taxon>
        <taxon>Embryophyta</taxon>
        <taxon>Tracheophyta</taxon>
        <taxon>Spermatophyta</taxon>
        <taxon>Magnoliopsida</taxon>
        <taxon>eudicotyledons</taxon>
        <taxon>Gunneridae</taxon>
        <taxon>Pentapetalae</taxon>
        <taxon>rosids</taxon>
        <taxon>fabids</taxon>
        <taxon>Fabales</taxon>
        <taxon>Fabaceae</taxon>
        <taxon>Papilionoideae</taxon>
        <taxon>50 kb inversion clade</taxon>
        <taxon>NPAAA clade</taxon>
        <taxon>Hologalegina</taxon>
        <taxon>IRL clade</taxon>
        <taxon>Trifolieae</taxon>
        <taxon>Trifolium</taxon>
    </lineage>
</organism>
<dbReference type="CDD" id="cd06222">
    <property type="entry name" value="RNase_H_like"/>
    <property type="match status" value="1"/>
</dbReference>
<evidence type="ECO:0000259" key="5">
    <source>
        <dbReference type="Pfam" id="PF13966"/>
    </source>
</evidence>
<dbReference type="CDD" id="cd01650">
    <property type="entry name" value="RT_nLTR_like"/>
    <property type="match status" value="1"/>
</dbReference>
<feature type="region of interest" description="Disordered" evidence="1">
    <location>
        <begin position="260"/>
        <end position="305"/>
    </location>
</feature>
<proteinExistence type="predicted"/>
<dbReference type="Pfam" id="PF13456">
    <property type="entry name" value="RVT_3"/>
    <property type="match status" value="1"/>
</dbReference>
<dbReference type="PANTHER" id="PTHR33116:SF86">
    <property type="entry name" value="REVERSE TRANSCRIPTASE DOMAIN-CONTAINING PROTEIN"/>
    <property type="match status" value="1"/>
</dbReference>
<gene>
    <name evidence="8" type="ORF">TSUD_210450</name>
</gene>
<evidence type="ECO:0000259" key="7">
    <source>
        <dbReference type="Pfam" id="PF14392"/>
    </source>
</evidence>
<evidence type="ECO:0000313" key="9">
    <source>
        <dbReference type="Proteomes" id="UP000242715"/>
    </source>
</evidence>
<feature type="domain" description="Endonuclease/exonuclease/phosphatase" evidence="3">
    <location>
        <begin position="416"/>
        <end position="541"/>
    </location>
</feature>
<dbReference type="OrthoDB" id="1741517at2759"/>
<dbReference type="EMBL" id="DF973448">
    <property type="protein sequence ID" value="GAU31188.1"/>
    <property type="molecule type" value="Genomic_DNA"/>
</dbReference>
<reference evidence="9" key="1">
    <citation type="journal article" date="2017" name="Front. Plant Sci.">
        <title>Climate Clever Clovers: New Paradigm to Reduce the Environmental Footprint of Ruminants by Breeding Low Methanogenic Forages Utilizing Haplotype Variation.</title>
        <authorList>
            <person name="Kaur P."/>
            <person name="Appels R."/>
            <person name="Bayer P.E."/>
            <person name="Keeble-Gagnere G."/>
            <person name="Wang J."/>
            <person name="Hirakawa H."/>
            <person name="Shirasawa K."/>
            <person name="Vercoe P."/>
            <person name="Stefanova K."/>
            <person name="Durmic Z."/>
            <person name="Nichols P."/>
            <person name="Revell C."/>
            <person name="Isobe S.N."/>
            <person name="Edwards D."/>
            <person name="Erskine W."/>
        </authorList>
    </citation>
    <scope>NUCLEOTIDE SEQUENCE [LARGE SCALE GENOMIC DNA]</scope>
    <source>
        <strain evidence="9">cv. Daliak</strain>
    </source>
</reference>
<name>A0A2Z6MGZ7_TRISU</name>
<feature type="domain" description="DUF4283" evidence="6">
    <location>
        <begin position="30"/>
        <end position="108"/>
    </location>
</feature>
<dbReference type="InterPro" id="IPR025558">
    <property type="entry name" value="DUF4283"/>
</dbReference>
<feature type="domain" description="RNase H type-1" evidence="4">
    <location>
        <begin position="1417"/>
        <end position="1539"/>
    </location>
</feature>
<dbReference type="Pfam" id="PF14392">
    <property type="entry name" value="zf-CCHC_4"/>
    <property type="match status" value="1"/>
</dbReference>
<dbReference type="InterPro" id="IPR002156">
    <property type="entry name" value="RNaseH_domain"/>
</dbReference>
<feature type="compositionally biased region" description="Basic and acidic residues" evidence="1">
    <location>
        <begin position="263"/>
        <end position="274"/>
    </location>
</feature>
<dbReference type="InterPro" id="IPR043502">
    <property type="entry name" value="DNA/RNA_pol_sf"/>
</dbReference>
<dbReference type="Gene3D" id="3.60.10.10">
    <property type="entry name" value="Endonuclease/exonuclease/phosphatase"/>
    <property type="match status" value="1"/>
</dbReference>
<dbReference type="Pfam" id="PF13966">
    <property type="entry name" value="zf-RVT"/>
    <property type="match status" value="1"/>
</dbReference>
<evidence type="ECO:0000259" key="2">
    <source>
        <dbReference type="Pfam" id="PF00078"/>
    </source>
</evidence>
<dbReference type="GO" id="GO:0004523">
    <property type="term" value="F:RNA-DNA hybrid ribonuclease activity"/>
    <property type="evidence" value="ECO:0007669"/>
    <property type="project" value="InterPro"/>
</dbReference>
<dbReference type="Proteomes" id="UP000242715">
    <property type="component" value="Unassembled WGS sequence"/>
</dbReference>
<dbReference type="Gene3D" id="3.30.420.10">
    <property type="entry name" value="Ribonuclease H-like superfamily/Ribonuclease H"/>
    <property type="match status" value="1"/>
</dbReference>
<evidence type="ECO:0000259" key="6">
    <source>
        <dbReference type="Pfam" id="PF14111"/>
    </source>
</evidence>
<evidence type="ECO:0000313" key="8">
    <source>
        <dbReference type="EMBL" id="GAU31188.1"/>
    </source>
</evidence>
<dbReference type="InterPro" id="IPR036691">
    <property type="entry name" value="Endo/exonu/phosph_ase_sf"/>
</dbReference>
<dbReference type="Pfam" id="PF00078">
    <property type="entry name" value="RVT_1"/>
    <property type="match status" value="1"/>
</dbReference>
<dbReference type="InterPro" id="IPR000477">
    <property type="entry name" value="RT_dom"/>
</dbReference>
<keyword evidence="9" id="KW-1185">Reference proteome</keyword>
<dbReference type="SUPFAM" id="SSF56219">
    <property type="entry name" value="DNase I-like"/>
    <property type="match status" value="1"/>
</dbReference>
<evidence type="ECO:0000259" key="3">
    <source>
        <dbReference type="Pfam" id="PF03372"/>
    </source>
</evidence>
<dbReference type="SUPFAM" id="SSF56672">
    <property type="entry name" value="DNA/RNA polymerases"/>
    <property type="match status" value="1"/>
</dbReference>
<feature type="domain" description="Reverse transcriptase" evidence="2">
    <location>
        <begin position="772"/>
        <end position="892"/>
    </location>
</feature>
<dbReference type="InterPro" id="IPR025836">
    <property type="entry name" value="Zn_knuckle_CX2CX4HX4C"/>
</dbReference>
<feature type="compositionally biased region" description="Polar residues" evidence="1">
    <location>
        <begin position="277"/>
        <end position="296"/>
    </location>
</feature>
<dbReference type="PANTHER" id="PTHR33116">
    <property type="entry name" value="REVERSE TRANSCRIPTASE ZINC-BINDING DOMAIN-CONTAINING PROTEIN-RELATED-RELATED"/>
    <property type="match status" value="1"/>
</dbReference>
<dbReference type="InterPro" id="IPR036397">
    <property type="entry name" value="RNaseH_sf"/>
</dbReference>
<protein>
    <recommendedName>
        <fullName evidence="10">Reverse transcriptase domain-containing protein</fullName>
    </recommendedName>
</protein>
<evidence type="ECO:0000256" key="1">
    <source>
        <dbReference type="SAM" id="MobiDB-lite"/>
    </source>
</evidence>
<dbReference type="SUPFAM" id="SSF53098">
    <property type="entry name" value="Ribonuclease H-like"/>
    <property type="match status" value="1"/>
</dbReference>